<dbReference type="Gene3D" id="3.20.20.70">
    <property type="entry name" value="Aldolase class I"/>
    <property type="match status" value="1"/>
</dbReference>
<evidence type="ECO:0000256" key="2">
    <source>
        <dbReference type="ARBA" id="ARBA00022485"/>
    </source>
</evidence>
<comment type="caution">
    <text evidence="8">The sequence shown here is derived from an EMBL/GenBank/DDBJ whole genome shotgun (WGS) entry which is preliminary data.</text>
</comment>
<dbReference type="InterPro" id="IPR034457">
    <property type="entry name" value="Organic_radical-activating"/>
</dbReference>
<dbReference type="Pfam" id="PF04055">
    <property type="entry name" value="Radical_SAM"/>
    <property type="match status" value="1"/>
</dbReference>
<keyword evidence="3" id="KW-0949">S-adenosyl-L-methionine</keyword>
<sequence>MPLSTLDYPGELAAVLFCRGCPWRCPYCHNATLRESDGEADEAFADTLPWLESRQGLLDAVVFSGGEPTAQPGLPAAMTAVRDLGFKIGLHTAGMFPDALADALPYCDWVGCDIKAPAAAYGRITGVPGSAAQASASLQLLEQSHVAFEVRTTWHPALLTPTDMTALADELDRQEVPTWVIQPFQPKGCADENLSAAGPAVFPDELLETLRQTAPGLSITVR</sequence>
<dbReference type="STRING" id="596151.DesfrDRAFT_2155"/>
<dbReference type="NCBIfam" id="TIGR02495">
    <property type="entry name" value="NrdG2"/>
    <property type="match status" value="1"/>
</dbReference>
<name>E1JX06_SOLFR</name>
<dbReference type="InterPro" id="IPR013785">
    <property type="entry name" value="Aldolase_TIM"/>
</dbReference>
<dbReference type="AlphaFoldDB" id="E1JX06"/>
<dbReference type="eggNOG" id="COG1180">
    <property type="taxonomic scope" value="Bacteria"/>
</dbReference>
<dbReference type="SFLD" id="SFLDG01094">
    <property type="entry name" value="Uncharacterised_Radical_SAM_Su"/>
    <property type="match status" value="1"/>
</dbReference>
<dbReference type="PANTHER" id="PTHR30352">
    <property type="entry name" value="PYRUVATE FORMATE-LYASE-ACTIVATING ENZYME"/>
    <property type="match status" value="1"/>
</dbReference>
<reference evidence="8 9" key="1">
    <citation type="submission" date="2010-08" db="EMBL/GenBank/DDBJ databases">
        <title>The draft genome of Desulfovibrio fructosovorans JJ.</title>
        <authorList>
            <consortium name="US DOE Joint Genome Institute (JGI-PGF)"/>
            <person name="Lucas S."/>
            <person name="Copeland A."/>
            <person name="Lapidus A."/>
            <person name="Cheng J.-F."/>
            <person name="Bruce D."/>
            <person name="Goodwin L."/>
            <person name="Pitluck S."/>
            <person name="Land M.L."/>
            <person name="Hauser L."/>
            <person name="Chang Y.-J."/>
            <person name="Jeffries C."/>
            <person name="Wall J.D."/>
            <person name="Stahl D.A."/>
            <person name="Arkin A.P."/>
            <person name="Dehal P."/>
            <person name="Stolyar S.M."/>
            <person name="Hazen T.C."/>
            <person name="Woyke T.J."/>
        </authorList>
    </citation>
    <scope>NUCLEOTIDE SEQUENCE [LARGE SCALE GENOMIC DNA]</scope>
    <source>
        <strain evidence="8 9">JJ</strain>
    </source>
</reference>
<keyword evidence="4" id="KW-0479">Metal-binding</keyword>
<dbReference type="InterPro" id="IPR012840">
    <property type="entry name" value="NrdG2"/>
</dbReference>
<keyword evidence="6" id="KW-0411">Iron-sulfur</keyword>
<evidence type="ECO:0000256" key="5">
    <source>
        <dbReference type="ARBA" id="ARBA00023004"/>
    </source>
</evidence>
<feature type="domain" description="Radical SAM core" evidence="7">
    <location>
        <begin position="7"/>
        <end position="220"/>
    </location>
</feature>
<dbReference type="InterPro" id="IPR007197">
    <property type="entry name" value="rSAM"/>
</dbReference>
<dbReference type="EMBL" id="AECZ01000012">
    <property type="protein sequence ID" value="EFL51210.1"/>
    <property type="molecule type" value="Genomic_DNA"/>
</dbReference>
<dbReference type="PANTHER" id="PTHR30352:SF13">
    <property type="entry name" value="GLYCYL-RADICAL ENZYME ACTIVATING ENZYME YJJW-RELATED"/>
    <property type="match status" value="1"/>
</dbReference>
<comment type="cofactor">
    <cofactor evidence="1">
        <name>[4Fe-4S] cluster</name>
        <dbReference type="ChEBI" id="CHEBI:49883"/>
    </cofactor>
</comment>
<gene>
    <name evidence="8" type="ORF">DesfrDRAFT_2155</name>
</gene>
<dbReference type="SUPFAM" id="SSF102114">
    <property type="entry name" value="Radical SAM enzymes"/>
    <property type="match status" value="1"/>
</dbReference>
<evidence type="ECO:0000256" key="6">
    <source>
        <dbReference type="ARBA" id="ARBA00023014"/>
    </source>
</evidence>
<keyword evidence="9" id="KW-1185">Reference proteome</keyword>
<evidence type="ECO:0000256" key="3">
    <source>
        <dbReference type="ARBA" id="ARBA00022691"/>
    </source>
</evidence>
<dbReference type="Proteomes" id="UP000006250">
    <property type="component" value="Unassembled WGS sequence"/>
</dbReference>
<evidence type="ECO:0000256" key="4">
    <source>
        <dbReference type="ARBA" id="ARBA00022723"/>
    </source>
</evidence>
<accession>E1JX06</accession>
<evidence type="ECO:0000313" key="9">
    <source>
        <dbReference type="Proteomes" id="UP000006250"/>
    </source>
</evidence>
<proteinExistence type="predicted"/>
<organism evidence="8 9">
    <name type="scientific">Solidesulfovibrio fructosivorans JJ]</name>
    <dbReference type="NCBI Taxonomy" id="596151"/>
    <lineage>
        <taxon>Bacteria</taxon>
        <taxon>Pseudomonadati</taxon>
        <taxon>Thermodesulfobacteriota</taxon>
        <taxon>Desulfovibrionia</taxon>
        <taxon>Desulfovibrionales</taxon>
        <taxon>Desulfovibrionaceae</taxon>
        <taxon>Solidesulfovibrio</taxon>
    </lineage>
</organism>
<evidence type="ECO:0000313" key="8">
    <source>
        <dbReference type="EMBL" id="EFL51210.1"/>
    </source>
</evidence>
<protein>
    <submittedName>
        <fullName evidence="8">Anaerobic ribonucleoside-triphosphate reductase activating protein</fullName>
    </submittedName>
</protein>
<evidence type="ECO:0000256" key="1">
    <source>
        <dbReference type="ARBA" id="ARBA00001966"/>
    </source>
</evidence>
<keyword evidence="5" id="KW-0408">Iron</keyword>
<dbReference type="GO" id="GO:0051539">
    <property type="term" value="F:4 iron, 4 sulfur cluster binding"/>
    <property type="evidence" value="ECO:0007669"/>
    <property type="project" value="UniProtKB-KW"/>
</dbReference>
<dbReference type="SFLD" id="SFLDS00029">
    <property type="entry name" value="Radical_SAM"/>
    <property type="match status" value="1"/>
</dbReference>
<dbReference type="CDD" id="cd01335">
    <property type="entry name" value="Radical_SAM"/>
    <property type="match status" value="1"/>
</dbReference>
<dbReference type="GO" id="GO:0046872">
    <property type="term" value="F:metal ion binding"/>
    <property type="evidence" value="ECO:0007669"/>
    <property type="project" value="UniProtKB-KW"/>
</dbReference>
<dbReference type="InterPro" id="IPR058240">
    <property type="entry name" value="rSAM_sf"/>
</dbReference>
<dbReference type="PROSITE" id="PS51918">
    <property type="entry name" value="RADICAL_SAM"/>
    <property type="match status" value="1"/>
</dbReference>
<evidence type="ECO:0000259" key="7">
    <source>
        <dbReference type="PROSITE" id="PS51918"/>
    </source>
</evidence>
<keyword evidence="2" id="KW-0004">4Fe-4S</keyword>
<dbReference type="GO" id="GO:0003824">
    <property type="term" value="F:catalytic activity"/>
    <property type="evidence" value="ECO:0007669"/>
    <property type="project" value="InterPro"/>
</dbReference>